<dbReference type="SUPFAM" id="SSF56112">
    <property type="entry name" value="Protein kinase-like (PK-like)"/>
    <property type="match status" value="1"/>
</dbReference>
<protein>
    <submittedName>
        <fullName evidence="2">CRISPR-associated protein Cas8b1/Cst1, subtype I-B/TNEAP</fullName>
    </submittedName>
</protein>
<dbReference type="AlphaFoldDB" id="A0A1H3SMT4"/>
<dbReference type="InterPro" id="IPR002575">
    <property type="entry name" value="Aminoglycoside_PTrfase"/>
</dbReference>
<name>A0A1H3SMT4_9BACI</name>
<keyword evidence="3" id="KW-1185">Reference proteome</keyword>
<dbReference type="PANTHER" id="PTHR21310">
    <property type="entry name" value="AMINOGLYCOSIDE PHOSPHOTRANSFERASE-RELATED-RELATED"/>
    <property type="match status" value="1"/>
</dbReference>
<feature type="domain" description="Aminoglycoside phosphotransferase" evidence="1">
    <location>
        <begin position="5"/>
        <end position="209"/>
    </location>
</feature>
<sequence length="249" mass="27921">MELGTPIAEGNTAKIYLVENKIVKVFKDHLPDTEAANEASKQKYAHSCGLSVPEIFAVTEVNGKQAIMMEYINGKTIGDIFFENKERAEYYMSISVDIQHQIHSKIADSLEPMSEKLSRQIKAAPGLSNNQRSALLKRLETLSTDNRLCHGDFHLHNLIMTDNKVTIIDWVDASAGDICADICRTYLLYSPFSAELADMYLHLSCKKSGLSQADIFRWAPIIAGARLSEMVISEKAERLIEIVKQHFPC</sequence>
<gene>
    <name evidence="2" type="ORF">SAMN05421736_111137</name>
</gene>
<accession>A0A1H3SMT4</accession>
<dbReference type="Proteomes" id="UP000198935">
    <property type="component" value="Unassembled WGS sequence"/>
</dbReference>
<dbReference type="Pfam" id="PF01636">
    <property type="entry name" value="APH"/>
    <property type="match status" value="1"/>
</dbReference>
<evidence type="ECO:0000259" key="1">
    <source>
        <dbReference type="Pfam" id="PF01636"/>
    </source>
</evidence>
<evidence type="ECO:0000313" key="3">
    <source>
        <dbReference type="Proteomes" id="UP000198935"/>
    </source>
</evidence>
<dbReference type="InterPro" id="IPR011009">
    <property type="entry name" value="Kinase-like_dom_sf"/>
</dbReference>
<proteinExistence type="predicted"/>
<dbReference type="EMBL" id="FNPI01000011">
    <property type="protein sequence ID" value="SDZ39393.1"/>
    <property type="molecule type" value="Genomic_DNA"/>
</dbReference>
<organism evidence="2 3">
    <name type="scientific">Evansella caseinilytica</name>
    <dbReference type="NCBI Taxonomy" id="1503961"/>
    <lineage>
        <taxon>Bacteria</taxon>
        <taxon>Bacillati</taxon>
        <taxon>Bacillota</taxon>
        <taxon>Bacilli</taxon>
        <taxon>Bacillales</taxon>
        <taxon>Bacillaceae</taxon>
        <taxon>Evansella</taxon>
    </lineage>
</organism>
<dbReference type="InterPro" id="IPR051678">
    <property type="entry name" value="AGP_Transferase"/>
</dbReference>
<dbReference type="Gene3D" id="3.90.1200.10">
    <property type="match status" value="1"/>
</dbReference>
<reference evidence="3" key="1">
    <citation type="submission" date="2016-10" db="EMBL/GenBank/DDBJ databases">
        <authorList>
            <person name="Varghese N."/>
            <person name="Submissions S."/>
        </authorList>
    </citation>
    <scope>NUCLEOTIDE SEQUENCE [LARGE SCALE GENOMIC DNA]</scope>
    <source>
        <strain evidence="3">SP</strain>
    </source>
</reference>
<evidence type="ECO:0000313" key="2">
    <source>
        <dbReference type="EMBL" id="SDZ39393.1"/>
    </source>
</evidence>
<dbReference type="OrthoDB" id="9800774at2"/>
<dbReference type="STRING" id="1503961.SAMN05421736_111137"/>